<name>A0A941IQJ4_9ACTN</name>
<evidence type="ECO:0000313" key="2">
    <source>
        <dbReference type="EMBL" id="MBR7836279.1"/>
    </source>
</evidence>
<protein>
    <submittedName>
        <fullName evidence="2">Helix-turn-helix transcriptional regulator</fullName>
    </submittedName>
</protein>
<organism evidence="2 3">
    <name type="scientific">Actinospica durhamensis</name>
    <dbReference type="NCBI Taxonomy" id="1508375"/>
    <lineage>
        <taxon>Bacteria</taxon>
        <taxon>Bacillati</taxon>
        <taxon>Actinomycetota</taxon>
        <taxon>Actinomycetes</taxon>
        <taxon>Catenulisporales</taxon>
        <taxon>Actinospicaceae</taxon>
        <taxon>Actinospica</taxon>
    </lineage>
</organism>
<dbReference type="Proteomes" id="UP000675781">
    <property type="component" value="Unassembled WGS sequence"/>
</dbReference>
<evidence type="ECO:0000313" key="3">
    <source>
        <dbReference type="Proteomes" id="UP000675781"/>
    </source>
</evidence>
<dbReference type="InterPro" id="IPR011991">
    <property type="entry name" value="ArsR-like_HTH"/>
</dbReference>
<keyword evidence="3" id="KW-1185">Reference proteome</keyword>
<dbReference type="Pfam" id="PF12840">
    <property type="entry name" value="HTH_20"/>
    <property type="match status" value="1"/>
</dbReference>
<dbReference type="PANTHER" id="PTHR38600">
    <property type="entry name" value="TRANSCRIPTIONAL REGULATORY PROTEIN"/>
    <property type="match status" value="1"/>
</dbReference>
<reference evidence="2" key="1">
    <citation type="submission" date="2021-04" db="EMBL/GenBank/DDBJ databases">
        <title>Genome based classification of Actinospica acidithermotolerans sp. nov., an actinobacterium isolated from an Indonesian hot spring.</title>
        <authorList>
            <person name="Kusuma A.B."/>
            <person name="Putra K.E."/>
            <person name="Nafisah S."/>
            <person name="Loh J."/>
            <person name="Nouioui I."/>
            <person name="Goodfellow M."/>
        </authorList>
    </citation>
    <scope>NUCLEOTIDE SEQUENCE</scope>
    <source>
        <strain evidence="2">CSCA 57</strain>
    </source>
</reference>
<dbReference type="InterPro" id="IPR001845">
    <property type="entry name" value="HTH_ArsR_DNA-bd_dom"/>
</dbReference>
<dbReference type="RefSeq" id="WP_212530760.1">
    <property type="nucleotide sequence ID" value="NZ_JAGSOG010000133.1"/>
</dbReference>
<sequence>MPNQGVAFDQIFQALADPTRRAMVERLTRGPASVSDLAKPFPMSLPAVVQHLQVLELAGLVRSEKIGRVRTCRLEPDGLRRAEGWIAAQRTAWEGPLDRLGEFLAAGADDSAHADQQKGPAS</sequence>
<comment type="caution">
    <text evidence="2">The sequence shown here is derived from an EMBL/GenBank/DDBJ whole genome shotgun (WGS) entry which is preliminary data.</text>
</comment>
<accession>A0A941IQJ4</accession>
<dbReference type="InterPro" id="IPR036388">
    <property type="entry name" value="WH-like_DNA-bd_sf"/>
</dbReference>
<dbReference type="InterPro" id="IPR036390">
    <property type="entry name" value="WH_DNA-bd_sf"/>
</dbReference>
<dbReference type="EMBL" id="JAGSOG010000133">
    <property type="protein sequence ID" value="MBR7836279.1"/>
    <property type="molecule type" value="Genomic_DNA"/>
</dbReference>
<dbReference type="SMART" id="SM00418">
    <property type="entry name" value="HTH_ARSR"/>
    <property type="match status" value="1"/>
</dbReference>
<dbReference type="NCBIfam" id="NF033788">
    <property type="entry name" value="HTH_metalloreg"/>
    <property type="match status" value="1"/>
</dbReference>
<dbReference type="Gene3D" id="1.10.10.10">
    <property type="entry name" value="Winged helix-like DNA-binding domain superfamily/Winged helix DNA-binding domain"/>
    <property type="match status" value="1"/>
</dbReference>
<dbReference type="AlphaFoldDB" id="A0A941IQJ4"/>
<dbReference type="PANTHER" id="PTHR38600:SF2">
    <property type="entry name" value="SLL0088 PROTEIN"/>
    <property type="match status" value="1"/>
</dbReference>
<dbReference type="PROSITE" id="PS50987">
    <property type="entry name" value="HTH_ARSR_2"/>
    <property type="match status" value="1"/>
</dbReference>
<dbReference type="GO" id="GO:0003700">
    <property type="term" value="F:DNA-binding transcription factor activity"/>
    <property type="evidence" value="ECO:0007669"/>
    <property type="project" value="InterPro"/>
</dbReference>
<dbReference type="SUPFAM" id="SSF46785">
    <property type="entry name" value="Winged helix' DNA-binding domain"/>
    <property type="match status" value="1"/>
</dbReference>
<evidence type="ECO:0000259" key="1">
    <source>
        <dbReference type="PROSITE" id="PS50987"/>
    </source>
</evidence>
<dbReference type="CDD" id="cd00090">
    <property type="entry name" value="HTH_ARSR"/>
    <property type="match status" value="1"/>
</dbReference>
<gene>
    <name evidence="2" type="ORF">KDL01_23580</name>
</gene>
<dbReference type="PRINTS" id="PR00778">
    <property type="entry name" value="HTHARSR"/>
</dbReference>
<feature type="domain" description="HTH arsR-type" evidence="1">
    <location>
        <begin position="1"/>
        <end position="94"/>
    </location>
</feature>
<proteinExistence type="predicted"/>